<dbReference type="AlphaFoldDB" id="A0A7J8HRK7"/>
<accession>A0A7J8HRK7</accession>
<organism evidence="2 3">
    <name type="scientific">Rousettus aegyptiacus</name>
    <name type="common">Egyptian fruit bat</name>
    <name type="synonym">Pteropus aegyptiacus</name>
    <dbReference type="NCBI Taxonomy" id="9407"/>
    <lineage>
        <taxon>Eukaryota</taxon>
        <taxon>Metazoa</taxon>
        <taxon>Chordata</taxon>
        <taxon>Craniata</taxon>
        <taxon>Vertebrata</taxon>
        <taxon>Euteleostomi</taxon>
        <taxon>Mammalia</taxon>
        <taxon>Eutheria</taxon>
        <taxon>Laurasiatheria</taxon>
        <taxon>Chiroptera</taxon>
        <taxon>Yinpterochiroptera</taxon>
        <taxon>Pteropodoidea</taxon>
        <taxon>Pteropodidae</taxon>
        <taxon>Rousettinae</taxon>
        <taxon>Rousettus</taxon>
    </lineage>
</organism>
<evidence type="ECO:0000256" key="1">
    <source>
        <dbReference type="SAM" id="MobiDB-lite"/>
    </source>
</evidence>
<proteinExistence type="predicted"/>
<protein>
    <submittedName>
        <fullName evidence="2">Uncharacterized protein</fullName>
    </submittedName>
</protein>
<keyword evidence="3" id="KW-1185">Reference proteome</keyword>
<feature type="region of interest" description="Disordered" evidence="1">
    <location>
        <begin position="1"/>
        <end position="20"/>
    </location>
</feature>
<dbReference type="EMBL" id="JACASE010000004">
    <property type="protein sequence ID" value="KAF6474994.1"/>
    <property type="molecule type" value="Genomic_DNA"/>
</dbReference>
<name>A0A7J8HRK7_ROUAE</name>
<sequence length="141" mass="15659">MATGDIALQKAKPSAGHWSRVYSTSRETEIVATALRAPGCDPSHSTPRDGPDSIFEIPSRSCDSTPQRGVQGSLGVVKTLLREPQSQNRAWGKEPFQVQDRPMDFNVEHRKFLDKVSNTISQLTLKKLRLVGVLAQYQRAQ</sequence>
<evidence type="ECO:0000313" key="2">
    <source>
        <dbReference type="EMBL" id="KAF6474994.1"/>
    </source>
</evidence>
<dbReference type="Proteomes" id="UP000593571">
    <property type="component" value="Unassembled WGS sequence"/>
</dbReference>
<gene>
    <name evidence="2" type="ORF">HJG63_011092</name>
</gene>
<comment type="caution">
    <text evidence="2">The sequence shown here is derived from an EMBL/GenBank/DDBJ whole genome shotgun (WGS) entry which is preliminary data.</text>
</comment>
<reference evidence="2 3" key="1">
    <citation type="journal article" date="2020" name="Nature">
        <title>Six reference-quality genomes reveal evolution of bat adaptations.</title>
        <authorList>
            <person name="Jebb D."/>
            <person name="Huang Z."/>
            <person name="Pippel M."/>
            <person name="Hughes G.M."/>
            <person name="Lavrichenko K."/>
            <person name="Devanna P."/>
            <person name="Winkler S."/>
            <person name="Jermiin L.S."/>
            <person name="Skirmuntt E.C."/>
            <person name="Katzourakis A."/>
            <person name="Burkitt-Gray L."/>
            <person name="Ray D.A."/>
            <person name="Sullivan K.A.M."/>
            <person name="Roscito J.G."/>
            <person name="Kirilenko B.M."/>
            <person name="Davalos L.M."/>
            <person name="Corthals A.P."/>
            <person name="Power M.L."/>
            <person name="Jones G."/>
            <person name="Ransome R.D."/>
            <person name="Dechmann D.K.N."/>
            <person name="Locatelli A.G."/>
            <person name="Puechmaille S.J."/>
            <person name="Fedrigo O."/>
            <person name="Jarvis E.D."/>
            <person name="Hiller M."/>
            <person name="Vernes S.C."/>
            <person name="Myers E.W."/>
            <person name="Teeling E.C."/>
        </authorList>
    </citation>
    <scope>NUCLEOTIDE SEQUENCE [LARGE SCALE GENOMIC DNA]</scope>
    <source>
        <strain evidence="2">MRouAeg1</strain>
        <tissue evidence="2">Muscle</tissue>
    </source>
</reference>
<evidence type="ECO:0000313" key="3">
    <source>
        <dbReference type="Proteomes" id="UP000593571"/>
    </source>
</evidence>